<name>A0A8S3U6T5_MYTED</name>
<evidence type="ECO:0000256" key="1">
    <source>
        <dbReference type="ARBA" id="ARBA00008535"/>
    </source>
</evidence>
<reference evidence="5" key="1">
    <citation type="submission" date="2021-03" db="EMBL/GenBank/DDBJ databases">
        <authorList>
            <person name="Bekaert M."/>
        </authorList>
    </citation>
    <scope>NUCLEOTIDE SEQUENCE</scope>
</reference>
<evidence type="ECO:0000313" key="5">
    <source>
        <dbReference type="EMBL" id="CAG2241586.1"/>
    </source>
</evidence>
<dbReference type="Pfam" id="PF04548">
    <property type="entry name" value="AIG1"/>
    <property type="match status" value="2"/>
</dbReference>
<organism evidence="5 6">
    <name type="scientific">Mytilus edulis</name>
    <name type="common">Blue mussel</name>
    <dbReference type="NCBI Taxonomy" id="6550"/>
    <lineage>
        <taxon>Eukaryota</taxon>
        <taxon>Metazoa</taxon>
        <taxon>Spiralia</taxon>
        <taxon>Lophotrochozoa</taxon>
        <taxon>Mollusca</taxon>
        <taxon>Bivalvia</taxon>
        <taxon>Autobranchia</taxon>
        <taxon>Pteriomorphia</taxon>
        <taxon>Mytilida</taxon>
        <taxon>Mytiloidea</taxon>
        <taxon>Mytilidae</taxon>
        <taxon>Mytilinae</taxon>
        <taxon>Mytilus</taxon>
    </lineage>
</organism>
<dbReference type="EMBL" id="CAJPWZ010002590">
    <property type="protein sequence ID" value="CAG2241586.1"/>
    <property type="molecule type" value="Genomic_DNA"/>
</dbReference>
<dbReference type="PROSITE" id="PS51720">
    <property type="entry name" value="G_AIG1"/>
    <property type="match status" value="2"/>
</dbReference>
<dbReference type="InterPro" id="IPR006703">
    <property type="entry name" value="G_AIG1"/>
</dbReference>
<keyword evidence="2" id="KW-0547">Nucleotide-binding</keyword>
<dbReference type="InterPro" id="IPR027417">
    <property type="entry name" value="P-loop_NTPase"/>
</dbReference>
<dbReference type="AlphaFoldDB" id="A0A8S3U6T5"/>
<gene>
    <name evidence="5" type="ORF">MEDL_53814</name>
</gene>
<dbReference type="Proteomes" id="UP000683360">
    <property type="component" value="Unassembled WGS sequence"/>
</dbReference>
<dbReference type="GO" id="GO:0005525">
    <property type="term" value="F:GTP binding"/>
    <property type="evidence" value="ECO:0007669"/>
    <property type="project" value="UniProtKB-KW"/>
</dbReference>
<evidence type="ECO:0000259" key="4">
    <source>
        <dbReference type="PROSITE" id="PS51720"/>
    </source>
</evidence>
<dbReference type="PANTHER" id="PTHR10903">
    <property type="entry name" value="GTPASE, IMAP FAMILY MEMBER-RELATED"/>
    <property type="match status" value="1"/>
</dbReference>
<protein>
    <recommendedName>
        <fullName evidence="4">AIG1-type G domain-containing protein</fullName>
    </recommendedName>
</protein>
<feature type="domain" description="AIG1-type G" evidence="4">
    <location>
        <begin position="202"/>
        <end position="324"/>
    </location>
</feature>
<comment type="similarity">
    <text evidence="1">Belongs to the TRAFAC class TrmE-Era-EngA-EngB-Septin-like GTPase superfamily. AIG1/Toc34/Toc159-like paraseptin GTPase family. IAN subfamily.</text>
</comment>
<evidence type="ECO:0000313" key="6">
    <source>
        <dbReference type="Proteomes" id="UP000683360"/>
    </source>
</evidence>
<sequence>MQNIRWLQTDQNPELLDKEVNLGSNDEIRLIVIGRTGEGISTLANNILGETFFKTDDSQASVTVKSAFSRSTVYGRRLLVIDTPGFSHTDITDKEDFKKELMTALRMTLPGPHAFVCTIQIGRRYGEHLGLFKTIESIFGSDMLKYLVVVFAVNKLTIDKITIEENAESLRNWLKYELKRDIRVVVVDSINNEYLKLEDDSLEEIRIVIVGHIGNGKSSTGNTILGRSNFFKLSIYGPSITEECGMGVSRRDNKRIIVIDTPGLQEPGLNTEVTLKEIRKCVGVCLPGPHAILFVLQIGKRFTKEEEQSVTQLEKLLMAHFMSF</sequence>
<dbReference type="SUPFAM" id="SSF52540">
    <property type="entry name" value="P-loop containing nucleoside triphosphate hydrolases"/>
    <property type="match status" value="2"/>
</dbReference>
<dbReference type="Gene3D" id="3.40.50.300">
    <property type="entry name" value="P-loop containing nucleotide triphosphate hydrolases"/>
    <property type="match status" value="2"/>
</dbReference>
<proteinExistence type="inferred from homology"/>
<dbReference type="OrthoDB" id="10061751at2759"/>
<keyword evidence="6" id="KW-1185">Reference proteome</keyword>
<dbReference type="PANTHER" id="PTHR10903:SF62">
    <property type="entry name" value="GTPASE IMAP FAMILY MEMBER 4-LIKE-RELATED"/>
    <property type="match status" value="1"/>
</dbReference>
<evidence type="ECO:0000256" key="3">
    <source>
        <dbReference type="ARBA" id="ARBA00023134"/>
    </source>
</evidence>
<accession>A0A8S3U6T5</accession>
<comment type="caution">
    <text evidence="5">The sequence shown here is derived from an EMBL/GenBank/DDBJ whole genome shotgun (WGS) entry which is preliminary data.</text>
</comment>
<keyword evidence="3" id="KW-0342">GTP-binding</keyword>
<evidence type="ECO:0000256" key="2">
    <source>
        <dbReference type="ARBA" id="ARBA00022741"/>
    </source>
</evidence>
<feature type="domain" description="AIG1-type G" evidence="4">
    <location>
        <begin position="25"/>
        <end position="151"/>
    </location>
</feature>
<dbReference type="InterPro" id="IPR045058">
    <property type="entry name" value="GIMA/IAN/Toc"/>
</dbReference>